<dbReference type="GO" id="GO:0008725">
    <property type="term" value="F:DNA-3-methyladenine glycosylase activity"/>
    <property type="evidence" value="ECO:0007669"/>
    <property type="project" value="TreeGrafter"/>
</dbReference>
<dbReference type="PANTHER" id="PTHR43003:SF5">
    <property type="entry name" value="DNA-3-METHYLADENINE GLYCOSYLASE"/>
    <property type="match status" value="1"/>
</dbReference>
<dbReference type="PANTHER" id="PTHR43003">
    <property type="entry name" value="DNA-3-METHYLADENINE GLYCOSYLASE"/>
    <property type="match status" value="1"/>
</dbReference>
<evidence type="ECO:0008006" key="5">
    <source>
        <dbReference type="Google" id="ProtNLM"/>
    </source>
</evidence>
<dbReference type="AlphaFoldDB" id="A0A1F6BW01"/>
<dbReference type="GO" id="GO:0005737">
    <property type="term" value="C:cytoplasm"/>
    <property type="evidence" value="ECO:0007669"/>
    <property type="project" value="TreeGrafter"/>
</dbReference>
<keyword evidence="1" id="KW-0227">DNA damage</keyword>
<dbReference type="Gene3D" id="1.10.1670.40">
    <property type="match status" value="1"/>
</dbReference>
<proteinExistence type="predicted"/>
<evidence type="ECO:0000313" key="4">
    <source>
        <dbReference type="Proteomes" id="UP000179014"/>
    </source>
</evidence>
<evidence type="ECO:0000256" key="1">
    <source>
        <dbReference type="ARBA" id="ARBA00022763"/>
    </source>
</evidence>
<dbReference type="GO" id="GO:0006285">
    <property type="term" value="P:base-excision repair, AP site formation"/>
    <property type="evidence" value="ECO:0007669"/>
    <property type="project" value="TreeGrafter"/>
</dbReference>
<organism evidence="3 4">
    <name type="scientific">Candidatus Kaiserbacteria bacterium GWA2_50_9</name>
    <dbReference type="NCBI Taxonomy" id="1798474"/>
    <lineage>
        <taxon>Bacteria</taxon>
        <taxon>Candidatus Kaiseribacteriota</taxon>
    </lineage>
</organism>
<protein>
    <recommendedName>
        <fullName evidence="5">HhH-GPD domain-containing protein</fullName>
    </recommendedName>
</protein>
<keyword evidence="2" id="KW-0234">DNA repair</keyword>
<name>A0A1F6BW01_9BACT</name>
<comment type="caution">
    <text evidence="3">The sequence shown here is derived from an EMBL/GenBank/DDBJ whole genome shotgun (WGS) entry which is preliminary data.</text>
</comment>
<gene>
    <name evidence="3" type="ORF">A2118_00400</name>
</gene>
<dbReference type="EMBL" id="MFKN01000020">
    <property type="protein sequence ID" value="OGG41003.1"/>
    <property type="molecule type" value="Genomic_DNA"/>
</dbReference>
<evidence type="ECO:0000313" key="3">
    <source>
        <dbReference type="EMBL" id="OGG41003.1"/>
    </source>
</evidence>
<dbReference type="SUPFAM" id="SSF48150">
    <property type="entry name" value="DNA-glycosylase"/>
    <property type="match status" value="1"/>
</dbReference>
<dbReference type="GO" id="GO:0043916">
    <property type="term" value="F:DNA-7-methylguanine glycosylase activity"/>
    <property type="evidence" value="ECO:0007669"/>
    <property type="project" value="TreeGrafter"/>
</dbReference>
<dbReference type="InterPro" id="IPR011257">
    <property type="entry name" value="DNA_glycosylase"/>
</dbReference>
<dbReference type="InterPro" id="IPR051912">
    <property type="entry name" value="Alkylbase_DNA_Glycosylase/TA"/>
</dbReference>
<dbReference type="GO" id="GO:0006307">
    <property type="term" value="P:DNA alkylation repair"/>
    <property type="evidence" value="ECO:0007669"/>
    <property type="project" value="TreeGrafter"/>
</dbReference>
<dbReference type="GO" id="GO:0032131">
    <property type="term" value="F:alkylated DNA binding"/>
    <property type="evidence" value="ECO:0007669"/>
    <property type="project" value="TreeGrafter"/>
</dbReference>
<accession>A0A1F6BW01</accession>
<sequence>MNSLGHTDVFSPGDLGLVRAMETIYNLPKNAPRTSLLAISEKWSPYRTYASLLLWRTRDSKKK</sequence>
<evidence type="ECO:0000256" key="2">
    <source>
        <dbReference type="ARBA" id="ARBA00023204"/>
    </source>
</evidence>
<reference evidence="3 4" key="1">
    <citation type="journal article" date="2016" name="Nat. Commun.">
        <title>Thousands of microbial genomes shed light on interconnected biogeochemical processes in an aquifer system.</title>
        <authorList>
            <person name="Anantharaman K."/>
            <person name="Brown C.T."/>
            <person name="Hug L.A."/>
            <person name="Sharon I."/>
            <person name="Castelle C.J."/>
            <person name="Probst A.J."/>
            <person name="Thomas B.C."/>
            <person name="Singh A."/>
            <person name="Wilkins M.J."/>
            <person name="Karaoz U."/>
            <person name="Brodie E.L."/>
            <person name="Williams K.H."/>
            <person name="Hubbard S.S."/>
            <person name="Banfield J.F."/>
        </authorList>
    </citation>
    <scope>NUCLEOTIDE SEQUENCE [LARGE SCALE GENOMIC DNA]</scope>
</reference>
<dbReference type="GO" id="GO:0032993">
    <property type="term" value="C:protein-DNA complex"/>
    <property type="evidence" value="ECO:0007669"/>
    <property type="project" value="TreeGrafter"/>
</dbReference>
<dbReference type="Proteomes" id="UP000179014">
    <property type="component" value="Unassembled WGS sequence"/>
</dbReference>
<dbReference type="STRING" id="1798474.A2118_00400"/>